<dbReference type="Pfam" id="PF13855">
    <property type="entry name" value="LRR_8"/>
    <property type="match status" value="1"/>
</dbReference>
<keyword evidence="5 12" id="KW-0812">Transmembrane</keyword>
<dbReference type="AlphaFoldDB" id="A0A0D3GPH0"/>
<dbReference type="STRING" id="65489.A0A0D3GPH0"/>
<dbReference type="PRINTS" id="PR00019">
    <property type="entry name" value="LEURICHRPT"/>
</dbReference>
<dbReference type="PANTHER" id="PTHR48052">
    <property type="entry name" value="UNNAMED PRODUCT"/>
    <property type="match status" value="1"/>
</dbReference>
<dbReference type="Pfam" id="PF00560">
    <property type="entry name" value="LRR_1"/>
    <property type="match status" value="4"/>
</dbReference>
<dbReference type="PaxDb" id="65489-OBART07G09770.1"/>
<dbReference type="HOGENOM" id="CLU_000288_18_3_1"/>
<dbReference type="Proteomes" id="UP000026960">
    <property type="component" value="Chromosome 7"/>
</dbReference>
<evidence type="ECO:0000256" key="7">
    <source>
        <dbReference type="ARBA" id="ARBA00022737"/>
    </source>
</evidence>
<reference evidence="13" key="2">
    <citation type="submission" date="2015-03" db="UniProtKB">
        <authorList>
            <consortium name="EnsemblPlants"/>
        </authorList>
    </citation>
    <scope>IDENTIFICATION</scope>
</reference>
<dbReference type="eggNOG" id="KOG0619">
    <property type="taxonomic scope" value="Eukaryota"/>
</dbReference>
<evidence type="ECO:0000313" key="13">
    <source>
        <dbReference type="EnsemblPlants" id="OBART07G09770.1"/>
    </source>
</evidence>
<keyword evidence="4" id="KW-0433">Leucine-rich repeat</keyword>
<evidence type="ECO:0000256" key="10">
    <source>
        <dbReference type="ARBA" id="ARBA00023170"/>
    </source>
</evidence>
<evidence type="ECO:0000256" key="8">
    <source>
        <dbReference type="ARBA" id="ARBA00022989"/>
    </source>
</evidence>
<keyword evidence="14" id="KW-1185">Reference proteome</keyword>
<evidence type="ECO:0000313" key="14">
    <source>
        <dbReference type="Proteomes" id="UP000026960"/>
    </source>
</evidence>
<feature type="transmembrane region" description="Helical" evidence="12">
    <location>
        <begin position="742"/>
        <end position="765"/>
    </location>
</feature>
<evidence type="ECO:0008006" key="15">
    <source>
        <dbReference type="Google" id="ProtNLM"/>
    </source>
</evidence>
<keyword evidence="7" id="KW-0677">Repeat</keyword>
<dbReference type="InterPro" id="IPR001611">
    <property type="entry name" value="Leu-rich_rpt"/>
</dbReference>
<comment type="similarity">
    <text evidence="2">Belongs to the RLP family.</text>
</comment>
<evidence type="ECO:0000256" key="9">
    <source>
        <dbReference type="ARBA" id="ARBA00023136"/>
    </source>
</evidence>
<dbReference type="EnsemblPlants" id="OBART07G09770.1">
    <property type="protein sequence ID" value="OBART07G09770.1"/>
    <property type="gene ID" value="OBART07G09770"/>
</dbReference>
<keyword evidence="6" id="KW-0732">Signal</keyword>
<sequence>MALAAILSSGPAGAAACLAEEATALRRLNALYRSPAEFDDWDDLTGLPDCCSWPRVTCDARGRVVLFDKPLFIEVGRIDGVVDLAILAPLTELRELDLSFNRINGFYSSTGLYGLQKIEKLHLHRNNLSDNSVIEFVRNLTSITELRIDGNQLRTTDWIANLTTLETLDMSYNHLQEMNGTCHLNRLKSLKLQMNGIGDGVVGCFHNMKLQELDISNNLLTGNIGQDILNLSEIQSLQLGYNHFTGIFPLSLIANFSSLKELALSNNNELRIETEVPRCVPSFHLEHLALDNCIINKRSNGKIPTFLIGQKSIVDLDLSGSFLNGTVPLELFYNISNFLSLRKNNIKILENFSLENRTSSLSTMDLSDNSIAMQLPSMFDTIFPSLIYLNMSHNDLYGHIPSIGHSKVLEILDLSNNRLEGVIPESLTAFPSALSYLILSDNDLQGGVLPKNSAMFHLRHLDLENNHLTGHLPPELTMSTELLILNVNNNMLSGTIPNWLFSPTELQELRIILFKGNHLKGSVPDRWCSSRNLHILDLSYNSLSGNIPDCLSDLVGVYFSNPRKIIFNESYGPLAKQSHEDSMNITTKGTSMLYKGLPLELFIGIDFSMNNLTGNIPPNMGFVPGLKSLNLSFNHLRGTIPETFQNSLTLESLDLSHNYINGNIPSELTQLCSLSVFNVAHNNLSGEVPSEGQFPTFDKSFFEGNQDLCGQVVEKKCPASNKSFGFIGGESSMKMDTVDSPIIYWSFIFGSFATGFWATIAVLVWNASLREKWFNAVDHLITC</sequence>
<dbReference type="FunFam" id="3.80.10.10:FF:000213">
    <property type="entry name" value="Tyrosine-sulfated glycopeptide receptor 1"/>
    <property type="match status" value="1"/>
</dbReference>
<protein>
    <recommendedName>
        <fullName evidence="15">Leucine-rich repeat-containing N-terminal plant-type domain-containing protein</fullName>
    </recommendedName>
</protein>
<reference evidence="13" key="1">
    <citation type="journal article" date="2009" name="Rice">
        <title>De Novo Next Generation Sequencing of Plant Genomes.</title>
        <authorList>
            <person name="Rounsley S."/>
            <person name="Marri P.R."/>
            <person name="Yu Y."/>
            <person name="He R."/>
            <person name="Sisneros N."/>
            <person name="Goicoechea J.L."/>
            <person name="Lee S.J."/>
            <person name="Angelova A."/>
            <person name="Kudrna D."/>
            <person name="Luo M."/>
            <person name="Affourtit J."/>
            <person name="Desany B."/>
            <person name="Knight J."/>
            <person name="Niazi F."/>
            <person name="Egholm M."/>
            <person name="Wing R.A."/>
        </authorList>
    </citation>
    <scope>NUCLEOTIDE SEQUENCE [LARGE SCALE GENOMIC DNA]</scope>
    <source>
        <strain evidence="13">cv. IRGC 105608</strain>
    </source>
</reference>
<dbReference type="InterPro" id="IPR032675">
    <property type="entry name" value="LRR_dom_sf"/>
</dbReference>
<evidence type="ECO:0000256" key="4">
    <source>
        <dbReference type="ARBA" id="ARBA00022614"/>
    </source>
</evidence>
<dbReference type="InterPro" id="IPR003591">
    <property type="entry name" value="Leu-rich_rpt_typical-subtyp"/>
</dbReference>
<evidence type="ECO:0000256" key="2">
    <source>
        <dbReference type="ARBA" id="ARBA00009592"/>
    </source>
</evidence>
<keyword evidence="3" id="KW-1003">Cell membrane</keyword>
<dbReference type="Gramene" id="OBART07G09770.1">
    <property type="protein sequence ID" value="OBART07G09770.1"/>
    <property type="gene ID" value="OBART07G09770"/>
</dbReference>
<name>A0A0D3GPH0_9ORYZ</name>
<dbReference type="Gene3D" id="3.80.10.10">
    <property type="entry name" value="Ribonuclease Inhibitor"/>
    <property type="match status" value="2"/>
</dbReference>
<comment type="subcellular location">
    <subcellularLocation>
        <location evidence="1">Cell membrane</location>
        <topology evidence="1">Single-pass type I membrane protein</topology>
    </subcellularLocation>
</comment>
<evidence type="ECO:0000256" key="6">
    <source>
        <dbReference type="ARBA" id="ARBA00022729"/>
    </source>
</evidence>
<organism evidence="13">
    <name type="scientific">Oryza barthii</name>
    <dbReference type="NCBI Taxonomy" id="65489"/>
    <lineage>
        <taxon>Eukaryota</taxon>
        <taxon>Viridiplantae</taxon>
        <taxon>Streptophyta</taxon>
        <taxon>Embryophyta</taxon>
        <taxon>Tracheophyta</taxon>
        <taxon>Spermatophyta</taxon>
        <taxon>Magnoliopsida</taxon>
        <taxon>Liliopsida</taxon>
        <taxon>Poales</taxon>
        <taxon>Poaceae</taxon>
        <taxon>BOP clade</taxon>
        <taxon>Oryzoideae</taxon>
        <taxon>Oryzeae</taxon>
        <taxon>Oryzinae</taxon>
        <taxon>Oryza</taxon>
    </lineage>
</organism>
<accession>A0A0D3GPH0</accession>
<evidence type="ECO:0000256" key="5">
    <source>
        <dbReference type="ARBA" id="ARBA00022692"/>
    </source>
</evidence>
<keyword evidence="10" id="KW-0675">Receptor</keyword>
<keyword evidence="11" id="KW-0325">Glycoprotein</keyword>
<dbReference type="GO" id="GO:0005886">
    <property type="term" value="C:plasma membrane"/>
    <property type="evidence" value="ECO:0007669"/>
    <property type="project" value="UniProtKB-SubCell"/>
</dbReference>
<dbReference type="SMART" id="SM00365">
    <property type="entry name" value="LRR_SD22"/>
    <property type="match status" value="6"/>
</dbReference>
<evidence type="ECO:0000256" key="1">
    <source>
        <dbReference type="ARBA" id="ARBA00004251"/>
    </source>
</evidence>
<dbReference type="SUPFAM" id="SSF52058">
    <property type="entry name" value="L domain-like"/>
    <property type="match status" value="2"/>
</dbReference>
<evidence type="ECO:0000256" key="3">
    <source>
        <dbReference type="ARBA" id="ARBA00022475"/>
    </source>
</evidence>
<dbReference type="PROSITE" id="PS51450">
    <property type="entry name" value="LRR"/>
    <property type="match status" value="4"/>
</dbReference>
<keyword evidence="9 12" id="KW-0472">Membrane</keyword>
<evidence type="ECO:0000256" key="11">
    <source>
        <dbReference type="ARBA" id="ARBA00023180"/>
    </source>
</evidence>
<dbReference type="SMART" id="SM00369">
    <property type="entry name" value="LRR_TYP"/>
    <property type="match status" value="6"/>
</dbReference>
<keyword evidence="8 12" id="KW-1133">Transmembrane helix</keyword>
<dbReference type="PANTHER" id="PTHR48052:SF8">
    <property type="entry name" value="LRR RECEPTOR-LIKE SERINE_THREONINE-PROTEIN KINASE FLS2"/>
    <property type="match status" value="1"/>
</dbReference>
<proteinExistence type="inferred from homology"/>
<evidence type="ECO:0000256" key="12">
    <source>
        <dbReference type="SAM" id="Phobius"/>
    </source>
</evidence>